<organism evidence="6 7">
    <name type="scientific">Coemansia reversa (strain ATCC 12441 / NRRL 1564)</name>
    <dbReference type="NCBI Taxonomy" id="763665"/>
    <lineage>
        <taxon>Eukaryota</taxon>
        <taxon>Fungi</taxon>
        <taxon>Fungi incertae sedis</taxon>
        <taxon>Zoopagomycota</taxon>
        <taxon>Kickxellomycotina</taxon>
        <taxon>Kickxellomycetes</taxon>
        <taxon>Kickxellales</taxon>
        <taxon>Kickxellaceae</taxon>
        <taxon>Coemansia</taxon>
    </lineage>
</organism>
<dbReference type="STRING" id="763665.A0A2G5B2W6"/>
<feature type="non-terminal residue" evidence="6">
    <location>
        <position position="246"/>
    </location>
</feature>
<evidence type="ECO:0000256" key="3">
    <source>
        <dbReference type="ARBA" id="ARBA00023015"/>
    </source>
</evidence>
<protein>
    <submittedName>
        <fullName evidence="6">SWI/SNF-related matrix associated protein</fullName>
    </submittedName>
</protein>
<keyword evidence="3" id="KW-0805">Transcription regulation</keyword>
<accession>A0A2G5B2W6</accession>
<gene>
    <name evidence="6" type="ORF">COEREDRAFT_49333</name>
</gene>
<keyword evidence="7" id="KW-1185">Reference proteome</keyword>
<keyword evidence="5" id="KW-0539">Nucleus</keyword>
<evidence type="ECO:0000256" key="5">
    <source>
        <dbReference type="ARBA" id="ARBA00023242"/>
    </source>
</evidence>
<keyword evidence="4" id="KW-0804">Transcription</keyword>
<dbReference type="InterPro" id="IPR006939">
    <property type="entry name" value="SNF5"/>
</dbReference>
<dbReference type="Proteomes" id="UP000242474">
    <property type="component" value="Unassembled WGS sequence"/>
</dbReference>
<comment type="similarity">
    <text evidence="2">Belongs to the SNF5 family.</text>
</comment>
<evidence type="ECO:0000256" key="2">
    <source>
        <dbReference type="ARBA" id="ARBA00010239"/>
    </source>
</evidence>
<dbReference type="AlphaFoldDB" id="A0A2G5B2W6"/>
<sequence length="246" mass="28268">MHAPGSGRQHTNAPVTIVLPDQRHVAPGRLAPLRFSKKQLQHQAQRREILVPIRLDIDADGYRLRDTFTWDLNNELIAPRQFAMCLCSDMELPAESFVMLIVQAIDEQLDDYARYAQAFDEDELRVVIRIDIIIGHIALRDQLEWDVAPLLRPLRVAHVLCAEKRLGGDFETSIAHAIREQLYAYAKSFLLADDMELARTVLPPVTTVIRDTVHSQTFSPLIAHLHTVDAERMEKDADREIRRKRR</sequence>
<evidence type="ECO:0000313" key="7">
    <source>
        <dbReference type="Proteomes" id="UP000242474"/>
    </source>
</evidence>
<dbReference type="EMBL" id="KZ303539">
    <property type="protein sequence ID" value="PIA13346.1"/>
    <property type="molecule type" value="Genomic_DNA"/>
</dbReference>
<evidence type="ECO:0000313" key="6">
    <source>
        <dbReference type="EMBL" id="PIA13346.1"/>
    </source>
</evidence>
<comment type="subcellular location">
    <subcellularLocation>
        <location evidence="1">Nucleus</location>
    </subcellularLocation>
</comment>
<dbReference type="GO" id="GO:0006338">
    <property type="term" value="P:chromatin remodeling"/>
    <property type="evidence" value="ECO:0007669"/>
    <property type="project" value="InterPro"/>
</dbReference>
<dbReference type="OrthoDB" id="515064at2759"/>
<evidence type="ECO:0000256" key="1">
    <source>
        <dbReference type="ARBA" id="ARBA00004123"/>
    </source>
</evidence>
<dbReference type="PANTHER" id="PTHR10019">
    <property type="entry name" value="SNF5"/>
    <property type="match status" value="1"/>
</dbReference>
<dbReference type="Pfam" id="PF04855">
    <property type="entry name" value="SNF5"/>
    <property type="match status" value="1"/>
</dbReference>
<name>A0A2G5B2W6_COERN</name>
<reference evidence="6 7" key="1">
    <citation type="journal article" date="2015" name="Genome Biol. Evol.">
        <title>Phylogenomic analyses indicate that early fungi evolved digesting cell walls of algal ancestors of land plants.</title>
        <authorList>
            <person name="Chang Y."/>
            <person name="Wang S."/>
            <person name="Sekimoto S."/>
            <person name="Aerts A.L."/>
            <person name="Choi C."/>
            <person name="Clum A."/>
            <person name="LaButti K.M."/>
            <person name="Lindquist E.A."/>
            <person name="Yee Ngan C."/>
            <person name="Ohm R.A."/>
            <person name="Salamov A.A."/>
            <person name="Grigoriev I.V."/>
            <person name="Spatafora J.W."/>
            <person name="Berbee M.L."/>
        </authorList>
    </citation>
    <scope>NUCLEOTIDE SEQUENCE [LARGE SCALE GENOMIC DNA]</scope>
    <source>
        <strain evidence="6 7">NRRL 1564</strain>
    </source>
</reference>
<proteinExistence type="inferred from homology"/>
<dbReference type="GO" id="GO:0000228">
    <property type="term" value="C:nuclear chromosome"/>
    <property type="evidence" value="ECO:0007669"/>
    <property type="project" value="InterPro"/>
</dbReference>
<evidence type="ECO:0000256" key="4">
    <source>
        <dbReference type="ARBA" id="ARBA00023163"/>
    </source>
</evidence>